<evidence type="ECO:0000259" key="11">
    <source>
        <dbReference type="PROSITE" id="PS50885"/>
    </source>
</evidence>
<evidence type="ECO:0000256" key="4">
    <source>
        <dbReference type="ARBA" id="ARBA00022989"/>
    </source>
</evidence>
<dbReference type="PANTHER" id="PTHR32089">
    <property type="entry name" value="METHYL-ACCEPTING CHEMOTAXIS PROTEIN MCPB"/>
    <property type="match status" value="1"/>
</dbReference>
<dbReference type="PROSITE" id="PS50111">
    <property type="entry name" value="CHEMOTAXIS_TRANSDUC_2"/>
    <property type="match status" value="1"/>
</dbReference>
<dbReference type="Pfam" id="PF00015">
    <property type="entry name" value="MCPsignal"/>
    <property type="match status" value="1"/>
</dbReference>
<dbReference type="Pfam" id="PF00672">
    <property type="entry name" value="HAMP"/>
    <property type="match status" value="1"/>
</dbReference>
<dbReference type="EMBL" id="ACYU01000020">
    <property type="protein sequence ID" value="EEW08071.1"/>
    <property type="molecule type" value="Genomic_DNA"/>
</dbReference>
<feature type="domain" description="HAMP" evidence="11">
    <location>
        <begin position="257"/>
        <end position="309"/>
    </location>
</feature>
<keyword evidence="2" id="KW-1003">Cell membrane</keyword>
<dbReference type="GO" id="GO:0005886">
    <property type="term" value="C:plasma membrane"/>
    <property type="evidence" value="ECO:0007669"/>
    <property type="project" value="UniProtKB-SubCell"/>
</dbReference>
<feature type="transmembrane region" description="Helical" evidence="9">
    <location>
        <begin position="235"/>
        <end position="260"/>
    </location>
</feature>
<name>D2YAX3_VIBMI</name>
<evidence type="ECO:0000256" key="1">
    <source>
        <dbReference type="ARBA" id="ARBA00004651"/>
    </source>
</evidence>
<evidence type="ECO:0000313" key="13">
    <source>
        <dbReference type="Proteomes" id="UP000004827"/>
    </source>
</evidence>
<evidence type="ECO:0000256" key="3">
    <source>
        <dbReference type="ARBA" id="ARBA00022692"/>
    </source>
</evidence>
<dbReference type="AlphaFoldDB" id="D2YAX3"/>
<proteinExistence type="inferred from homology"/>
<evidence type="ECO:0000256" key="2">
    <source>
        <dbReference type="ARBA" id="ARBA00022475"/>
    </source>
</evidence>
<dbReference type="SMART" id="SM00283">
    <property type="entry name" value="MA"/>
    <property type="match status" value="1"/>
</dbReference>
<comment type="caution">
    <text evidence="12">The sequence shown here is derived from an EMBL/GenBank/DDBJ whole genome shotgun (WGS) entry which is preliminary data.</text>
</comment>
<dbReference type="InterPro" id="IPR004089">
    <property type="entry name" value="MCPsignal_dom"/>
</dbReference>
<dbReference type="PANTHER" id="PTHR32089:SF120">
    <property type="entry name" value="METHYL-ACCEPTING CHEMOTAXIS PROTEIN TLPQ"/>
    <property type="match status" value="1"/>
</dbReference>
<dbReference type="PROSITE" id="PS50885">
    <property type="entry name" value="HAMP"/>
    <property type="match status" value="1"/>
</dbReference>
<comment type="similarity">
    <text evidence="7">Belongs to the methyl-accepting chemotaxis (MCP) protein family.</text>
</comment>
<dbReference type="InterPro" id="IPR033480">
    <property type="entry name" value="sCache_2"/>
</dbReference>
<dbReference type="CDD" id="cd11386">
    <property type="entry name" value="MCP_signal"/>
    <property type="match status" value="1"/>
</dbReference>
<dbReference type="CDD" id="cd06225">
    <property type="entry name" value="HAMP"/>
    <property type="match status" value="1"/>
</dbReference>
<reference evidence="12 13" key="1">
    <citation type="journal article" date="2009" name="BMC Evol. Biol.">
        <title>Genomic taxonomy of Vibrios.</title>
        <authorList>
            <person name="Thompson C.C."/>
            <person name="Vicente A.C."/>
            <person name="Souza R.C."/>
            <person name="Vasconcelos A.T."/>
            <person name="Vesth T."/>
            <person name="Alves N.Jr."/>
            <person name="Ussery D.W."/>
            <person name="Iida T."/>
            <person name="Thompson F.L."/>
        </authorList>
    </citation>
    <scope>NUCLEOTIDE SEQUENCE [LARGE SCALE GENOMIC DNA]</scope>
    <source>
        <strain evidence="12 13">VM603</strain>
    </source>
</reference>
<feature type="transmembrane region" description="Helical" evidence="9">
    <location>
        <begin position="59"/>
        <end position="80"/>
    </location>
</feature>
<dbReference type="SUPFAM" id="SSF58104">
    <property type="entry name" value="Methyl-accepting chemotaxis protein (MCP) signaling domain"/>
    <property type="match status" value="1"/>
</dbReference>
<gene>
    <name evidence="12" type="ORF">VMB_06700</name>
</gene>
<dbReference type="Gene3D" id="3.30.450.20">
    <property type="entry name" value="PAS domain"/>
    <property type="match status" value="1"/>
</dbReference>
<protein>
    <submittedName>
        <fullName evidence="12">Methyl-accepting chemotaxis protein</fullName>
    </submittedName>
</protein>
<dbReference type="Proteomes" id="UP000004827">
    <property type="component" value="Unassembled WGS sequence"/>
</dbReference>
<keyword evidence="4 9" id="KW-1133">Transmembrane helix</keyword>
<keyword evidence="5 9" id="KW-0472">Membrane</keyword>
<dbReference type="Gene3D" id="1.10.287.950">
    <property type="entry name" value="Methyl-accepting chemotaxis protein"/>
    <property type="match status" value="1"/>
</dbReference>
<feature type="domain" description="Methyl-accepting transducer" evidence="10">
    <location>
        <begin position="314"/>
        <end position="550"/>
    </location>
</feature>
<dbReference type="InterPro" id="IPR003660">
    <property type="entry name" value="HAMP_dom"/>
</dbReference>
<evidence type="ECO:0000313" key="12">
    <source>
        <dbReference type="EMBL" id="EEW08071.1"/>
    </source>
</evidence>
<dbReference type="SMART" id="SM00304">
    <property type="entry name" value="HAMP"/>
    <property type="match status" value="2"/>
</dbReference>
<evidence type="ECO:0000256" key="7">
    <source>
        <dbReference type="ARBA" id="ARBA00029447"/>
    </source>
</evidence>
<accession>D2YAX3</accession>
<evidence type="ECO:0000256" key="8">
    <source>
        <dbReference type="PROSITE-ProRule" id="PRU00284"/>
    </source>
</evidence>
<evidence type="ECO:0000259" key="10">
    <source>
        <dbReference type="PROSITE" id="PS50111"/>
    </source>
</evidence>
<dbReference type="Pfam" id="PF17200">
    <property type="entry name" value="sCache_2"/>
    <property type="match status" value="1"/>
</dbReference>
<dbReference type="FunFam" id="1.10.287.950:FF:000001">
    <property type="entry name" value="Methyl-accepting chemotaxis sensory transducer"/>
    <property type="match status" value="1"/>
</dbReference>
<comment type="subcellular location">
    <subcellularLocation>
        <location evidence="1">Cell membrane</location>
        <topology evidence="1">Multi-pass membrane protein</topology>
    </subcellularLocation>
</comment>
<dbReference type="GO" id="GO:0006935">
    <property type="term" value="P:chemotaxis"/>
    <property type="evidence" value="ECO:0007669"/>
    <property type="project" value="UniProtKB-ARBA"/>
</dbReference>
<keyword evidence="3 9" id="KW-0812">Transmembrane</keyword>
<evidence type="ECO:0000256" key="5">
    <source>
        <dbReference type="ARBA" id="ARBA00023136"/>
    </source>
</evidence>
<dbReference type="SMART" id="SM01049">
    <property type="entry name" value="Cache_2"/>
    <property type="match status" value="1"/>
</dbReference>
<keyword evidence="6 8" id="KW-0807">Transducer</keyword>
<sequence>MSQLTNHTLQLANHTLSSILLLDLIGHPIQTITQPNKTPDHYNAQSGGNVMLKLENIKVSYKLAAIVIVGIVGFLSLLLISANALQENLVAEREARLKAVIESTLSQIAYLNQTLPKEQAQEQSKALINALRFDGNNYMFVIDESRFTVVHPIRQDLVGKQMGTAGADTEGQFWFTMVELARNGQQGSLIYPWKNQQGKPADKLSYVSGFAPWGWILGSGMLLDDIEHAVYQQFLNMGLATLVVTLIMVSLGVIISRAIVQPLDTIKDAMKKVAQGDLTAQIPVMGTDELGIVARRINDSISSVRVALVESVQSASSVAEAAIRIASSAEETSQAVVSQRDQLSQLATAMNQMTATVADVAGHAEDTARDTLDASKEANLGDKDVHSSVDSIRALSVELGIATDQVNKLKEGVMQISEVTSVISGISEQTNLLALNAAIEAARAGDQGRGFAVVADEVRNLASRTHHSTDEIQTMINRLQQLAVSTASAMQKSQDLAANSVSTAENAGSDLSLIVNHIQHVSDKATQIATAAEEQSAVAEEMNRNVSGINDAALEMSQAATYLAEESEKLADLSRQLDQKLTTFKL</sequence>
<feature type="transmembrane region" description="Helical" evidence="9">
    <location>
        <begin position="204"/>
        <end position="223"/>
    </location>
</feature>
<organism evidence="12 13">
    <name type="scientific">Vibrio mimicus VM603</name>
    <dbReference type="NCBI Taxonomy" id="671074"/>
    <lineage>
        <taxon>Bacteria</taxon>
        <taxon>Pseudomonadati</taxon>
        <taxon>Pseudomonadota</taxon>
        <taxon>Gammaproteobacteria</taxon>
        <taxon>Vibrionales</taxon>
        <taxon>Vibrionaceae</taxon>
        <taxon>Vibrio</taxon>
    </lineage>
</organism>
<dbReference type="GO" id="GO:0007165">
    <property type="term" value="P:signal transduction"/>
    <property type="evidence" value="ECO:0007669"/>
    <property type="project" value="UniProtKB-KW"/>
</dbReference>
<evidence type="ECO:0000256" key="9">
    <source>
        <dbReference type="SAM" id="Phobius"/>
    </source>
</evidence>
<evidence type="ECO:0000256" key="6">
    <source>
        <dbReference type="ARBA" id="ARBA00023224"/>
    </source>
</evidence>